<reference evidence="1 2" key="1">
    <citation type="submission" date="2019-03" db="EMBL/GenBank/DDBJ databases">
        <title>Genomic Encyclopedia of Type Strains, Phase IV (KMG-IV): sequencing the most valuable type-strain genomes for metagenomic binning, comparative biology and taxonomic classification.</title>
        <authorList>
            <person name="Goeker M."/>
        </authorList>
    </citation>
    <scope>NUCLEOTIDE SEQUENCE [LARGE SCALE GENOMIC DNA]</scope>
    <source>
        <strain evidence="1 2">DSM 45361</strain>
    </source>
</reference>
<gene>
    <name evidence="1" type="ORF">EV186_1011099</name>
</gene>
<dbReference type="AlphaFoldDB" id="A0A4R6SMI1"/>
<name>A0A4R6SMI1_LABRH</name>
<evidence type="ECO:0000313" key="1">
    <source>
        <dbReference type="EMBL" id="TDQ05134.1"/>
    </source>
</evidence>
<comment type="caution">
    <text evidence="1">The sequence shown here is derived from an EMBL/GenBank/DDBJ whole genome shotgun (WGS) entry which is preliminary data.</text>
</comment>
<dbReference type="OrthoDB" id="3677403at2"/>
<sequence length="203" mass="21929">MSGTPGRTAESTGTTVRAARVTPPIALPAPVQDLAVAAADRLGWRGTVLPEMTFLGRKVNVVAELLPDVHAERICLGHEPVTDRHAVSTWVWPEFNGLVPEQAVRITGVISVQRHWRTGLACTVPFLRYCDAAVVLPTPAVMTDDYVDNGLPRARAYGVAVLSAEPEAVVSVDLAGRGDRMFAGFDANYRWLGELAYEQLLGL</sequence>
<evidence type="ECO:0000313" key="2">
    <source>
        <dbReference type="Proteomes" id="UP000295444"/>
    </source>
</evidence>
<protein>
    <submittedName>
        <fullName evidence="1">Uncharacterized protein</fullName>
    </submittedName>
</protein>
<dbReference type="Proteomes" id="UP000295444">
    <property type="component" value="Unassembled WGS sequence"/>
</dbReference>
<keyword evidence="2" id="KW-1185">Reference proteome</keyword>
<organism evidence="1 2">
    <name type="scientific">Labedaea rhizosphaerae</name>
    <dbReference type="NCBI Taxonomy" id="598644"/>
    <lineage>
        <taxon>Bacteria</taxon>
        <taxon>Bacillati</taxon>
        <taxon>Actinomycetota</taxon>
        <taxon>Actinomycetes</taxon>
        <taxon>Pseudonocardiales</taxon>
        <taxon>Pseudonocardiaceae</taxon>
        <taxon>Labedaea</taxon>
    </lineage>
</organism>
<dbReference type="EMBL" id="SNXZ01000001">
    <property type="protein sequence ID" value="TDQ05134.1"/>
    <property type="molecule type" value="Genomic_DNA"/>
</dbReference>
<accession>A0A4R6SMI1</accession>
<proteinExistence type="predicted"/>